<comment type="caution">
    <text evidence="13">The sequence shown here is derived from an EMBL/GenBank/DDBJ whole genome shotgun (WGS) entry which is preliminary data.</text>
</comment>
<evidence type="ECO:0000256" key="1">
    <source>
        <dbReference type="ARBA" id="ARBA00003330"/>
    </source>
</evidence>
<dbReference type="PANTHER" id="PTHR42801:SF4">
    <property type="entry name" value="AHPC_TSA FAMILY PROTEIN"/>
    <property type="match status" value="1"/>
</dbReference>
<keyword evidence="14" id="KW-1185">Reference proteome</keyword>
<dbReference type="Proteomes" id="UP000604341">
    <property type="component" value="Unassembled WGS sequence"/>
</dbReference>
<dbReference type="RefSeq" id="WP_189067556.1">
    <property type="nucleotide sequence ID" value="NZ_BMPE01000001.1"/>
</dbReference>
<dbReference type="EC" id="1.11.1.24" evidence="3"/>
<evidence type="ECO:0000256" key="11">
    <source>
        <dbReference type="ARBA" id="ARBA00049091"/>
    </source>
</evidence>
<evidence type="ECO:0000256" key="8">
    <source>
        <dbReference type="ARBA" id="ARBA00023284"/>
    </source>
</evidence>
<evidence type="ECO:0000256" key="9">
    <source>
        <dbReference type="ARBA" id="ARBA00032824"/>
    </source>
</evidence>
<evidence type="ECO:0000313" key="13">
    <source>
        <dbReference type="EMBL" id="GGK91109.1"/>
    </source>
</evidence>
<dbReference type="Pfam" id="PF00578">
    <property type="entry name" value="AhpC-TSA"/>
    <property type="match status" value="1"/>
</dbReference>
<dbReference type="PROSITE" id="PS51352">
    <property type="entry name" value="THIOREDOXIN_2"/>
    <property type="match status" value="1"/>
</dbReference>
<feature type="domain" description="Thioredoxin" evidence="12">
    <location>
        <begin position="3"/>
        <end position="153"/>
    </location>
</feature>
<dbReference type="InterPro" id="IPR036249">
    <property type="entry name" value="Thioredoxin-like_sf"/>
</dbReference>
<evidence type="ECO:0000256" key="4">
    <source>
        <dbReference type="ARBA" id="ARBA00022559"/>
    </source>
</evidence>
<dbReference type="InterPro" id="IPR013766">
    <property type="entry name" value="Thioredoxin_domain"/>
</dbReference>
<dbReference type="EMBL" id="BMPE01000001">
    <property type="protein sequence ID" value="GGK91109.1"/>
    <property type="molecule type" value="Genomic_DNA"/>
</dbReference>
<comment type="similarity">
    <text evidence="10">Belongs to the peroxiredoxin family. BCP/PrxQ subfamily.</text>
</comment>
<sequence length="161" mass="18140">MALSTGDILPEFVAVQDNGRPYEPTPGRWRVLFFFPKTVTTHCQLQARQYQARLAGFEDLNVDVVGINGDPRQDQLHFRSTCKLGYPLVNDGDQEISRAFDLLDNPWPGEAVGRPKRETFLVDPRGVIRRHWTGVDPAQDAQVVLEAVQDIQQGETELLLA</sequence>
<accession>A0ABQ2FHJ2</accession>
<comment type="subunit">
    <text evidence="2">Monomer.</text>
</comment>
<dbReference type="InterPro" id="IPR050924">
    <property type="entry name" value="Peroxiredoxin_BCP/PrxQ"/>
</dbReference>
<comment type="function">
    <text evidence="1">Thiol-specific peroxidase that catalyzes the reduction of hydrogen peroxide and organic hydroperoxides to water and alcohols, respectively. Plays a role in cell protection against oxidative stress by detoxifying peroxides and as sensor of hydrogen peroxide-mediated signaling events.</text>
</comment>
<comment type="catalytic activity">
    <reaction evidence="11">
        <text>a hydroperoxide + [thioredoxin]-dithiol = an alcohol + [thioredoxin]-disulfide + H2O</text>
        <dbReference type="Rhea" id="RHEA:62620"/>
        <dbReference type="Rhea" id="RHEA-COMP:10698"/>
        <dbReference type="Rhea" id="RHEA-COMP:10700"/>
        <dbReference type="ChEBI" id="CHEBI:15377"/>
        <dbReference type="ChEBI" id="CHEBI:29950"/>
        <dbReference type="ChEBI" id="CHEBI:30879"/>
        <dbReference type="ChEBI" id="CHEBI:35924"/>
        <dbReference type="ChEBI" id="CHEBI:50058"/>
        <dbReference type="EC" id="1.11.1.24"/>
    </reaction>
</comment>
<dbReference type="PIRSF" id="PIRSF000239">
    <property type="entry name" value="AHPC"/>
    <property type="match status" value="1"/>
</dbReference>
<keyword evidence="8" id="KW-0676">Redox-active center</keyword>
<evidence type="ECO:0000256" key="6">
    <source>
        <dbReference type="ARBA" id="ARBA00023002"/>
    </source>
</evidence>
<dbReference type="InterPro" id="IPR024706">
    <property type="entry name" value="Peroxiredoxin_AhpC-typ"/>
</dbReference>
<dbReference type="PANTHER" id="PTHR42801">
    <property type="entry name" value="THIOREDOXIN-DEPENDENT PEROXIDE REDUCTASE"/>
    <property type="match status" value="1"/>
</dbReference>
<dbReference type="Gene3D" id="3.40.30.10">
    <property type="entry name" value="Glutaredoxin"/>
    <property type="match status" value="1"/>
</dbReference>
<dbReference type="CDD" id="cd03017">
    <property type="entry name" value="PRX_BCP"/>
    <property type="match status" value="1"/>
</dbReference>
<keyword evidence="7" id="KW-1015">Disulfide bond</keyword>
<evidence type="ECO:0000259" key="12">
    <source>
        <dbReference type="PROSITE" id="PS51352"/>
    </source>
</evidence>
<keyword evidence="4" id="KW-0575">Peroxidase</keyword>
<evidence type="ECO:0000313" key="14">
    <source>
        <dbReference type="Proteomes" id="UP000604341"/>
    </source>
</evidence>
<gene>
    <name evidence="13" type="ORF">GCM10010844_07080</name>
</gene>
<evidence type="ECO:0000256" key="3">
    <source>
        <dbReference type="ARBA" id="ARBA00013017"/>
    </source>
</evidence>
<reference evidence="14" key="1">
    <citation type="journal article" date="2019" name="Int. J. Syst. Evol. Microbiol.">
        <title>The Global Catalogue of Microorganisms (GCM) 10K type strain sequencing project: providing services to taxonomists for standard genome sequencing and annotation.</title>
        <authorList>
            <consortium name="The Broad Institute Genomics Platform"/>
            <consortium name="The Broad Institute Genome Sequencing Center for Infectious Disease"/>
            <person name="Wu L."/>
            <person name="Ma J."/>
        </authorList>
    </citation>
    <scope>NUCLEOTIDE SEQUENCE [LARGE SCALE GENOMIC DNA]</scope>
    <source>
        <strain evidence="14">JCM 19173</strain>
    </source>
</reference>
<dbReference type="InterPro" id="IPR000866">
    <property type="entry name" value="AhpC/TSA"/>
</dbReference>
<evidence type="ECO:0000256" key="10">
    <source>
        <dbReference type="ARBA" id="ARBA00038489"/>
    </source>
</evidence>
<evidence type="ECO:0000256" key="2">
    <source>
        <dbReference type="ARBA" id="ARBA00011245"/>
    </source>
</evidence>
<keyword evidence="6" id="KW-0560">Oxidoreductase</keyword>
<name>A0ABQ2FHJ2_9DEIO</name>
<protein>
    <recommendedName>
        <fullName evidence="3">thioredoxin-dependent peroxiredoxin</fullName>
        <ecNumber evidence="3">1.11.1.24</ecNumber>
    </recommendedName>
    <alternativeName>
        <fullName evidence="9">Thioredoxin peroxidase</fullName>
    </alternativeName>
</protein>
<dbReference type="SUPFAM" id="SSF52833">
    <property type="entry name" value="Thioredoxin-like"/>
    <property type="match status" value="1"/>
</dbReference>
<evidence type="ECO:0000256" key="7">
    <source>
        <dbReference type="ARBA" id="ARBA00023157"/>
    </source>
</evidence>
<evidence type="ECO:0000256" key="5">
    <source>
        <dbReference type="ARBA" id="ARBA00022862"/>
    </source>
</evidence>
<keyword evidence="5" id="KW-0049">Antioxidant</keyword>
<organism evidence="13 14">
    <name type="scientific">Deinococcus radiotolerans</name>
    <dbReference type="NCBI Taxonomy" id="1309407"/>
    <lineage>
        <taxon>Bacteria</taxon>
        <taxon>Thermotogati</taxon>
        <taxon>Deinococcota</taxon>
        <taxon>Deinococci</taxon>
        <taxon>Deinococcales</taxon>
        <taxon>Deinococcaceae</taxon>
        <taxon>Deinococcus</taxon>
    </lineage>
</organism>
<proteinExistence type="inferred from homology"/>